<protein>
    <recommendedName>
        <fullName evidence="3">START domain-containing protein</fullName>
    </recommendedName>
</protein>
<comment type="caution">
    <text evidence="1">The sequence shown here is derived from an EMBL/GenBank/DDBJ whole genome shotgun (WGS) entry which is preliminary data.</text>
</comment>
<dbReference type="InterPro" id="IPR013083">
    <property type="entry name" value="Znf_RING/FYVE/PHD"/>
</dbReference>
<sequence>MKFPLESDPFPPVEATPERVADLENLAHILLNETIAEWEHFVHVQNREVDKKRWKPTKTRESMTVYKDMYHAKSDPVPVYPGTPSTVGSDESNRGLRLLGVGSIVGNLEDFMLGNATISAEQMRIRTSYTDDECVDHRVLDVWRQPTVEDPFTLHSLRWYVKAVPGANAIVKPRDLLLIDCQGILETTKGDRLGYLLLHTVEVPECREIPGIIRCQLSACYIFRPNGPNSVEVYLRSMVEPGGKIIDSVATISSTNALISTWKLPWVGQNRKLTWMMTQPTSVRAEKLGKKVAATKPARKDKCSLCTKSITLLRRVSACELCLDSVCSRCLTVRKLSYIRRNGDLVQVPTAFCKNCIMWSTSMKFPLECDPFPPIEASPERVAELENLAHILVNETIVEWEHFVHVQNRQVDRKRWKPTKTRENTTVYKDMHHAKSDPVPEYPGTPSTVGSDAANRGLRLLSVGTMVGNLEDFMLGTTTTSTDQMRIRRSYNDDECVDYRVLHVWRQPTVEEPFLVHSLRWYVKAVPGANAIVKPRDLVLLDCVGIHEMANGERLGYLILHSVDVPECREIPGIIRCQLSACYIFRPNGPNSVEVYLRSMVEPGGKIIDSVATISSTNALISTWKLPWVGQN</sequence>
<reference evidence="1" key="1">
    <citation type="submission" date="2019-03" db="EMBL/GenBank/DDBJ databases">
        <title>Long read genome sequence of the mycoparasitic Pythium oligandrum ATCC 38472 isolated from sugarbeet rhizosphere.</title>
        <authorList>
            <person name="Gaulin E."/>
        </authorList>
    </citation>
    <scope>NUCLEOTIDE SEQUENCE</scope>
    <source>
        <strain evidence="1">ATCC 38472_TT</strain>
    </source>
</reference>
<dbReference type="Gene3D" id="3.30.40.10">
    <property type="entry name" value="Zinc/RING finger domain, C3HC4 (zinc finger)"/>
    <property type="match status" value="1"/>
</dbReference>
<dbReference type="AlphaFoldDB" id="A0A8K1CNC7"/>
<evidence type="ECO:0000313" key="1">
    <source>
        <dbReference type="EMBL" id="TMW66816.1"/>
    </source>
</evidence>
<dbReference type="Gene3D" id="3.30.530.20">
    <property type="match status" value="2"/>
</dbReference>
<dbReference type="CDD" id="cd00065">
    <property type="entry name" value="FYVE_like_SF"/>
    <property type="match status" value="1"/>
</dbReference>
<dbReference type="Proteomes" id="UP000794436">
    <property type="component" value="Unassembled WGS sequence"/>
</dbReference>
<evidence type="ECO:0008006" key="3">
    <source>
        <dbReference type="Google" id="ProtNLM"/>
    </source>
</evidence>
<accession>A0A8K1CNC7</accession>
<proteinExistence type="predicted"/>
<dbReference type="InterPro" id="IPR011011">
    <property type="entry name" value="Znf_FYVE_PHD"/>
</dbReference>
<gene>
    <name evidence="1" type="ORF">Poli38472_011932</name>
</gene>
<feature type="non-terminal residue" evidence="1">
    <location>
        <position position="1"/>
    </location>
</feature>
<dbReference type="PANTHER" id="PTHR13510">
    <property type="entry name" value="FYVE-FINGER-CONTAINING RAB5 EFFECTOR PROTEIN RABENOSYN-5-RELATED"/>
    <property type="match status" value="1"/>
</dbReference>
<dbReference type="SUPFAM" id="SSF57903">
    <property type="entry name" value="FYVE/PHD zinc finger"/>
    <property type="match status" value="1"/>
</dbReference>
<dbReference type="PANTHER" id="PTHR13510:SF44">
    <property type="entry name" value="RABENOSYN-5"/>
    <property type="match status" value="1"/>
</dbReference>
<dbReference type="InterPro" id="IPR023393">
    <property type="entry name" value="START-like_dom_sf"/>
</dbReference>
<name>A0A8K1CNC7_PYTOL</name>
<dbReference type="EMBL" id="SPLM01000006">
    <property type="protein sequence ID" value="TMW66816.1"/>
    <property type="molecule type" value="Genomic_DNA"/>
</dbReference>
<dbReference type="OrthoDB" id="161167at2759"/>
<organism evidence="1 2">
    <name type="scientific">Pythium oligandrum</name>
    <name type="common">Mycoparasitic fungus</name>
    <dbReference type="NCBI Taxonomy" id="41045"/>
    <lineage>
        <taxon>Eukaryota</taxon>
        <taxon>Sar</taxon>
        <taxon>Stramenopiles</taxon>
        <taxon>Oomycota</taxon>
        <taxon>Peronosporomycetes</taxon>
        <taxon>Pythiales</taxon>
        <taxon>Pythiaceae</taxon>
        <taxon>Pythium</taxon>
    </lineage>
</organism>
<dbReference type="InterPro" id="IPR052727">
    <property type="entry name" value="Rab4/Rab5_effector"/>
</dbReference>
<dbReference type="SUPFAM" id="SSF55961">
    <property type="entry name" value="Bet v1-like"/>
    <property type="match status" value="2"/>
</dbReference>
<keyword evidence="2" id="KW-1185">Reference proteome</keyword>
<evidence type="ECO:0000313" key="2">
    <source>
        <dbReference type="Proteomes" id="UP000794436"/>
    </source>
</evidence>